<name>A0ABQ9FQ40_TEGGR</name>
<gene>
    <name evidence="2" type="ORF">KUTeg_004500</name>
</gene>
<dbReference type="EMBL" id="JARBDR010000214">
    <property type="protein sequence ID" value="KAJ8319409.1"/>
    <property type="molecule type" value="Genomic_DNA"/>
</dbReference>
<organism evidence="2 3">
    <name type="scientific">Tegillarca granosa</name>
    <name type="common">Malaysian cockle</name>
    <name type="synonym">Anadara granosa</name>
    <dbReference type="NCBI Taxonomy" id="220873"/>
    <lineage>
        <taxon>Eukaryota</taxon>
        <taxon>Metazoa</taxon>
        <taxon>Spiralia</taxon>
        <taxon>Lophotrochozoa</taxon>
        <taxon>Mollusca</taxon>
        <taxon>Bivalvia</taxon>
        <taxon>Autobranchia</taxon>
        <taxon>Pteriomorphia</taxon>
        <taxon>Arcoida</taxon>
        <taxon>Arcoidea</taxon>
        <taxon>Arcidae</taxon>
        <taxon>Tegillarca</taxon>
    </lineage>
</organism>
<feature type="compositionally biased region" description="Basic and acidic residues" evidence="1">
    <location>
        <begin position="83"/>
        <end position="95"/>
    </location>
</feature>
<comment type="caution">
    <text evidence="2">The sequence shown here is derived from an EMBL/GenBank/DDBJ whole genome shotgun (WGS) entry which is preliminary data.</text>
</comment>
<reference evidence="2 3" key="1">
    <citation type="submission" date="2022-12" db="EMBL/GenBank/DDBJ databases">
        <title>Chromosome-level genome of Tegillarca granosa.</title>
        <authorList>
            <person name="Kim J."/>
        </authorList>
    </citation>
    <scope>NUCLEOTIDE SEQUENCE [LARGE SCALE GENOMIC DNA]</scope>
    <source>
        <strain evidence="2">Teg-2019</strain>
        <tissue evidence="2">Adductor muscle</tissue>
    </source>
</reference>
<sequence length="152" mass="18453">MFSNRKYHESMFLKAVYSSYRFNYLVLAEPDFYGLMLFLKLKLTSLNYEVLDQHRYQISLINDMTIFLNYFNSQSENSNDLDDMSKKEVSSDNKEKKQHIVKYDTKFLRLHNRLEKLKRDYQDSKEHSFVQRYNLMKDMIKTVIKDDCLKPD</sequence>
<keyword evidence="3" id="KW-1185">Reference proteome</keyword>
<proteinExistence type="predicted"/>
<feature type="region of interest" description="Disordered" evidence="1">
    <location>
        <begin position="77"/>
        <end position="97"/>
    </location>
</feature>
<evidence type="ECO:0000313" key="2">
    <source>
        <dbReference type="EMBL" id="KAJ8319409.1"/>
    </source>
</evidence>
<accession>A0ABQ9FQ40</accession>
<evidence type="ECO:0000256" key="1">
    <source>
        <dbReference type="SAM" id="MobiDB-lite"/>
    </source>
</evidence>
<evidence type="ECO:0000313" key="3">
    <source>
        <dbReference type="Proteomes" id="UP001217089"/>
    </source>
</evidence>
<dbReference type="Proteomes" id="UP001217089">
    <property type="component" value="Unassembled WGS sequence"/>
</dbReference>
<protein>
    <submittedName>
        <fullName evidence="2">Uncharacterized protein</fullName>
    </submittedName>
</protein>